<evidence type="ECO:0000313" key="8">
    <source>
        <dbReference type="EMBL" id="CAJ1933924.1"/>
    </source>
</evidence>
<keyword evidence="5 7" id="KW-0175">Coiled coil</keyword>
<evidence type="ECO:0000256" key="2">
    <source>
        <dbReference type="ARBA" id="ARBA00005678"/>
    </source>
</evidence>
<dbReference type="AlphaFoldDB" id="A0AAD2CG31"/>
<keyword evidence="9" id="KW-1185">Reference proteome</keyword>
<protein>
    <submittedName>
        <fullName evidence="8">Uncharacterized protein</fullName>
    </submittedName>
</protein>
<dbReference type="PANTHER" id="PTHR40412:SF1">
    <property type="entry name" value="SF-ASSEMBLIN"/>
    <property type="match status" value="1"/>
</dbReference>
<evidence type="ECO:0000256" key="7">
    <source>
        <dbReference type="SAM" id="Coils"/>
    </source>
</evidence>
<evidence type="ECO:0000313" key="9">
    <source>
        <dbReference type="Proteomes" id="UP001295423"/>
    </source>
</evidence>
<dbReference type="PRINTS" id="PR01799">
    <property type="entry name" value="SFASSEMBLIN"/>
</dbReference>
<dbReference type="GO" id="GO:0005874">
    <property type="term" value="C:microtubule"/>
    <property type="evidence" value="ECO:0007669"/>
    <property type="project" value="UniProtKB-KW"/>
</dbReference>
<name>A0AAD2CG31_9STRA</name>
<dbReference type="EMBL" id="CAKOGP040000313">
    <property type="protein sequence ID" value="CAJ1933924.1"/>
    <property type="molecule type" value="Genomic_DNA"/>
</dbReference>
<accession>A0AAD2CG31</accession>
<evidence type="ECO:0000256" key="3">
    <source>
        <dbReference type="ARBA" id="ARBA00022490"/>
    </source>
</evidence>
<keyword evidence="3" id="KW-0963">Cytoplasm</keyword>
<comment type="caution">
    <text evidence="8">The sequence shown here is derived from an EMBL/GenBank/DDBJ whole genome shotgun (WGS) entry which is preliminary data.</text>
</comment>
<dbReference type="Pfam" id="PF06705">
    <property type="entry name" value="SF-assemblin"/>
    <property type="match status" value="1"/>
</dbReference>
<dbReference type="GO" id="GO:0005200">
    <property type="term" value="F:structural constituent of cytoskeleton"/>
    <property type="evidence" value="ECO:0007669"/>
    <property type="project" value="InterPro"/>
</dbReference>
<reference evidence="8" key="1">
    <citation type="submission" date="2023-08" db="EMBL/GenBank/DDBJ databases">
        <authorList>
            <person name="Audoor S."/>
            <person name="Bilcke G."/>
        </authorList>
    </citation>
    <scope>NUCLEOTIDE SEQUENCE</scope>
</reference>
<gene>
    <name evidence="8" type="ORF">CYCCA115_LOCUS3522</name>
</gene>
<comment type="subcellular location">
    <subcellularLocation>
        <location evidence="1">Cytoplasm</location>
        <location evidence="1">Cytoskeleton</location>
    </subcellularLocation>
</comment>
<keyword evidence="4" id="KW-0493">Microtubule</keyword>
<sequence>MTSGTPISSPNRSAIVPSSKVQNVDTLVVSSSDASTFEEIMKERNRVRKEREEYSVAELKVQISRLEDALAAETKRRVDATTRLDDMARGQIFEMEERLRQQMKEDNQRLENRLQQVESRLEELEYRWKKDSEEQLEAIDQKSQDFEKAMKSLQADQDTERKARLRREGNLLQQVEHHVAEFEVRWKLEKEERENRVRFLEDHLNQQMVKRREEENVFQDKVREELALLQREMDEETTERKAQDAEIVEALNRYTMQLQQSLNILSSD</sequence>
<dbReference type="Proteomes" id="UP001295423">
    <property type="component" value="Unassembled WGS sequence"/>
</dbReference>
<dbReference type="PANTHER" id="PTHR40412">
    <property type="entry name" value="SF-ASSEMBLIN"/>
    <property type="match status" value="1"/>
</dbReference>
<comment type="similarity">
    <text evidence="2">Belongs to the SF-assemblin family.</text>
</comment>
<evidence type="ECO:0000256" key="4">
    <source>
        <dbReference type="ARBA" id="ARBA00022701"/>
    </source>
</evidence>
<feature type="coiled-coil region" evidence="7">
    <location>
        <begin position="40"/>
        <end position="156"/>
    </location>
</feature>
<evidence type="ECO:0000256" key="5">
    <source>
        <dbReference type="ARBA" id="ARBA00023054"/>
    </source>
</evidence>
<keyword evidence="6" id="KW-0206">Cytoskeleton</keyword>
<evidence type="ECO:0000256" key="1">
    <source>
        <dbReference type="ARBA" id="ARBA00004245"/>
    </source>
</evidence>
<proteinExistence type="inferred from homology"/>
<evidence type="ECO:0000256" key="6">
    <source>
        <dbReference type="ARBA" id="ARBA00023212"/>
    </source>
</evidence>
<dbReference type="InterPro" id="IPR008374">
    <property type="entry name" value="SF_assemblin/giardin_b"/>
</dbReference>
<feature type="coiled-coil region" evidence="7">
    <location>
        <begin position="219"/>
        <end position="246"/>
    </location>
</feature>
<organism evidence="8 9">
    <name type="scientific">Cylindrotheca closterium</name>
    <dbReference type="NCBI Taxonomy" id="2856"/>
    <lineage>
        <taxon>Eukaryota</taxon>
        <taxon>Sar</taxon>
        <taxon>Stramenopiles</taxon>
        <taxon>Ochrophyta</taxon>
        <taxon>Bacillariophyta</taxon>
        <taxon>Bacillariophyceae</taxon>
        <taxon>Bacillariophycidae</taxon>
        <taxon>Bacillariales</taxon>
        <taxon>Bacillariaceae</taxon>
        <taxon>Cylindrotheca</taxon>
    </lineage>
</organism>